<dbReference type="EMBL" id="JACYFC010000010">
    <property type="protein sequence ID" value="MBD5772731.1"/>
    <property type="molecule type" value="Genomic_DNA"/>
</dbReference>
<organism evidence="7 8">
    <name type="scientific">Marinomonas colpomeniae</name>
    <dbReference type="NCBI Taxonomy" id="2774408"/>
    <lineage>
        <taxon>Bacteria</taxon>
        <taxon>Pseudomonadati</taxon>
        <taxon>Pseudomonadota</taxon>
        <taxon>Gammaproteobacteria</taxon>
        <taxon>Oceanospirillales</taxon>
        <taxon>Oceanospirillaceae</taxon>
        <taxon>Marinomonas</taxon>
    </lineage>
</organism>
<dbReference type="Proteomes" id="UP000604161">
    <property type="component" value="Unassembled WGS sequence"/>
</dbReference>
<proteinExistence type="predicted"/>
<dbReference type="Pfam" id="PF13627">
    <property type="entry name" value="LptM_cons"/>
    <property type="match status" value="1"/>
</dbReference>
<dbReference type="InterPro" id="IPR032831">
    <property type="entry name" value="LptM_cons"/>
</dbReference>
<sequence>MSKLLSVCVLAFFLAACGNKGSLYFPEDTAQVQQESSL</sequence>
<evidence type="ECO:0000256" key="3">
    <source>
        <dbReference type="ARBA" id="ARBA00023136"/>
    </source>
</evidence>
<protein>
    <submittedName>
        <fullName evidence="7">Lipoprotein</fullName>
    </submittedName>
</protein>
<reference evidence="7 8" key="1">
    <citation type="submission" date="2020-09" db="EMBL/GenBank/DDBJ databases">
        <title>Marinomonas sp. nov., isolated from the cysticercosis algae of Qingdao, China.</title>
        <authorList>
            <person name="Sun X."/>
        </authorList>
    </citation>
    <scope>NUCLEOTIDE SEQUENCE [LARGE SCALE GENOMIC DNA]</scope>
    <source>
        <strain evidence="7 8">SM2066</strain>
    </source>
</reference>
<dbReference type="PROSITE" id="PS51257">
    <property type="entry name" value="PROKAR_LIPOPROTEIN"/>
    <property type="match status" value="1"/>
</dbReference>
<keyword evidence="3" id="KW-0472">Membrane</keyword>
<evidence type="ECO:0000256" key="5">
    <source>
        <dbReference type="ARBA" id="ARBA00023237"/>
    </source>
</evidence>
<comment type="subcellular location">
    <subcellularLocation>
        <location evidence="1">Cell outer membrane</location>
        <topology evidence="1">Lipid-anchor</topology>
    </subcellularLocation>
</comment>
<evidence type="ECO:0000256" key="4">
    <source>
        <dbReference type="ARBA" id="ARBA00023139"/>
    </source>
</evidence>
<keyword evidence="8" id="KW-1185">Reference proteome</keyword>
<evidence type="ECO:0000256" key="1">
    <source>
        <dbReference type="ARBA" id="ARBA00004459"/>
    </source>
</evidence>
<evidence type="ECO:0000256" key="6">
    <source>
        <dbReference type="ARBA" id="ARBA00023288"/>
    </source>
</evidence>
<accession>A0ABR8P374</accession>
<keyword evidence="5" id="KW-0998">Cell outer membrane</keyword>
<evidence type="ECO:0000256" key="2">
    <source>
        <dbReference type="ARBA" id="ARBA00022729"/>
    </source>
</evidence>
<evidence type="ECO:0000313" key="7">
    <source>
        <dbReference type="EMBL" id="MBD5772731.1"/>
    </source>
</evidence>
<dbReference type="NCBIfam" id="NF047847">
    <property type="entry name" value="SS_mature_LptM"/>
    <property type="match status" value="1"/>
</dbReference>
<name>A0ABR8P374_9GAMM</name>
<keyword evidence="2" id="KW-0732">Signal</keyword>
<comment type="caution">
    <text evidence="7">The sequence shown here is derived from an EMBL/GenBank/DDBJ whole genome shotgun (WGS) entry which is preliminary data.</text>
</comment>
<evidence type="ECO:0000313" key="8">
    <source>
        <dbReference type="Proteomes" id="UP000604161"/>
    </source>
</evidence>
<keyword evidence="6 7" id="KW-0449">Lipoprotein</keyword>
<gene>
    <name evidence="7" type="ORF">IF202_16995</name>
</gene>
<keyword evidence="4" id="KW-0564">Palmitate</keyword>